<dbReference type="KEGG" id="pfer:IRI77_24730"/>
<dbReference type="Proteomes" id="UP000593892">
    <property type="component" value="Chromosome"/>
</dbReference>
<dbReference type="AlphaFoldDB" id="A0A7S7SJ01"/>
<dbReference type="GO" id="GO:0000155">
    <property type="term" value="F:phosphorelay sensor kinase activity"/>
    <property type="evidence" value="ECO:0007669"/>
    <property type="project" value="InterPro"/>
</dbReference>
<reference evidence="6 7" key="1">
    <citation type="submission" date="2020-10" db="EMBL/GenBank/DDBJ databases">
        <title>Complete genome sequence of Paludibaculum fermentans P105T, a facultatively anaerobic acidobacterium capable of dissimilatory Fe(III) reduction.</title>
        <authorList>
            <person name="Dedysh S.N."/>
            <person name="Beletsky A.V."/>
            <person name="Kulichevskaya I.S."/>
            <person name="Mardanov A.V."/>
            <person name="Ravin N.V."/>
        </authorList>
    </citation>
    <scope>NUCLEOTIDE SEQUENCE [LARGE SCALE GENOMIC DNA]</scope>
    <source>
        <strain evidence="6 7">P105</strain>
    </source>
</reference>
<dbReference type="InterPro" id="IPR050482">
    <property type="entry name" value="Sensor_HK_TwoCompSys"/>
</dbReference>
<feature type="transmembrane region" description="Helical" evidence="4">
    <location>
        <begin position="110"/>
        <end position="129"/>
    </location>
</feature>
<dbReference type="InterPro" id="IPR011712">
    <property type="entry name" value="Sig_transdc_His_kin_sub3_dim/P"/>
</dbReference>
<dbReference type="PANTHER" id="PTHR24421">
    <property type="entry name" value="NITRATE/NITRITE SENSOR PROTEIN NARX-RELATED"/>
    <property type="match status" value="1"/>
</dbReference>
<dbReference type="Pfam" id="PF07730">
    <property type="entry name" value="HisKA_3"/>
    <property type="match status" value="1"/>
</dbReference>
<dbReference type="GO" id="GO:0016020">
    <property type="term" value="C:membrane"/>
    <property type="evidence" value="ECO:0007669"/>
    <property type="project" value="InterPro"/>
</dbReference>
<proteinExistence type="predicted"/>
<evidence type="ECO:0000256" key="3">
    <source>
        <dbReference type="ARBA" id="ARBA00023012"/>
    </source>
</evidence>
<feature type="transmembrane region" description="Helical" evidence="4">
    <location>
        <begin position="135"/>
        <end position="153"/>
    </location>
</feature>
<feature type="domain" description="Histidine kinase/HSP90-like ATPase" evidence="5">
    <location>
        <begin position="274"/>
        <end position="359"/>
    </location>
</feature>
<dbReference type="Pfam" id="PF13581">
    <property type="entry name" value="HATPase_c_2"/>
    <property type="match status" value="1"/>
</dbReference>
<dbReference type="PANTHER" id="PTHR24421:SF63">
    <property type="entry name" value="SENSOR HISTIDINE KINASE DESK"/>
    <property type="match status" value="1"/>
</dbReference>
<organism evidence="6 7">
    <name type="scientific">Paludibaculum fermentans</name>
    <dbReference type="NCBI Taxonomy" id="1473598"/>
    <lineage>
        <taxon>Bacteria</taxon>
        <taxon>Pseudomonadati</taxon>
        <taxon>Acidobacteriota</taxon>
        <taxon>Terriglobia</taxon>
        <taxon>Bryobacterales</taxon>
        <taxon>Bryobacteraceae</taxon>
        <taxon>Paludibaculum</taxon>
    </lineage>
</organism>
<feature type="transmembrane region" description="Helical" evidence="4">
    <location>
        <begin position="71"/>
        <end position="98"/>
    </location>
</feature>
<feature type="transmembrane region" description="Helical" evidence="4">
    <location>
        <begin position="41"/>
        <end position="59"/>
    </location>
</feature>
<dbReference type="Gene3D" id="3.30.565.10">
    <property type="entry name" value="Histidine kinase-like ATPase, C-terminal domain"/>
    <property type="match status" value="1"/>
</dbReference>
<dbReference type="GO" id="GO:0046983">
    <property type="term" value="F:protein dimerization activity"/>
    <property type="evidence" value="ECO:0007669"/>
    <property type="project" value="InterPro"/>
</dbReference>
<protein>
    <submittedName>
        <fullName evidence="6">Sensor histidine kinase</fullName>
    </submittedName>
</protein>
<dbReference type="InterPro" id="IPR036890">
    <property type="entry name" value="HATPase_C_sf"/>
</dbReference>
<keyword evidence="1" id="KW-0808">Transferase</keyword>
<gene>
    <name evidence="6" type="ORF">IRI77_24730</name>
</gene>
<evidence type="ECO:0000313" key="7">
    <source>
        <dbReference type="Proteomes" id="UP000593892"/>
    </source>
</evidence>
<accession>A0A7S7SJ01</accession>
<evidence type="ECO:0000313" key="6">
    <source>
        <dbReference type="EMBL" id="QOY86001.1"/>
    </source>
</evidence>
<dbReference type="InterPro" id="IPR003594">
    <property type="entry name" value="HATPase_dom"/>
</dbReference>
<dbReference type="SMART" id="SM00387">
    <property type="entry name" value="HATPase_c"/>
    <property type="match status" value="1"/>
</dbReference>
<sequence length="362" mass="40024">MPRSLKAPFLPPDSPEGWMPYLWLVYSLPFLLTPAFRGNGLWDWVTTLSAYAVFLAAYFRGFWVRGWQLPAIIGVFCLLAIVFAKENSAALVFFVYAASFTPELGEPRKGWMGLGIVMAIELATVTLLGMHWQRWAAPAIFTPLVGLMVMHYTQRRRLTLRLMQTQGELARMAQIAERERIARDLHDLLGHTLSVIVLKSELASRLAENDTKRAIAEIRDVERISREALAEVRAAVRGYRSAGLMAEVESARQALRSAGIELECDLGSGPLPAAQEGVLALAIREACTNVVRHARATRCRMALRRGPRQYELEIADDGQGGTANEGAGLSGMRERVEALGGTLEHDGSSGMRLLLRLPLEAV</sequence>
<evidence type="ECO:0000256" key="1">
    <source>
        <dbReference type="ARBA" id="ARBA00022679"/>
    </source>
</evidence>
<keyword evidence="4" id="KW-1133">Transmembrane helix</keyword>
<keyword evidence="4" id="KW-0472">Membrane</keyword>
<keyword evidence="2 6" id="KW-0418">Kinase</keyword>
<evidence type="ECO:0000256" key="2">
    <source>
        <dbReference type="ARBA" id="ARBA00022777"/>
    </source>
</evidence>
<dbReference type="Gene3D" id="1.20.5.1930">
    <property type="match status" value="1"/>
</dbReference>
<evidence type="ECO:0000259" key="5">
    <source>
        <dbReference type="SMART" id="SM00387"/>
    </source>
</evidence>
<dbReference type="EMBL" id="CP063849">
    <property type="protein sequence ID" value="QOY86001.1"/>
    <property type="molecule type" value="Genomic_DNA"/>
</dbReference>
<name>A0A7S7SJ01_PALFE</name>
<evidence type="ECO:0000256" key="4">
    <source>
        <dbReference type="SAM" id="Phobius"/>
    </source>
</evidence>
<keyword evidence="3" id="KW-0902">Two-component regulatory system</keyword>
<keyword evidence="7" id="KW-1185">Reference proteome</keyword>
<dbReference type="SUPFAM" id="SSF55874">
    <property type="entry name" value="ATPase domain of HSP90 chaperone/DNA topoisomerase II/histidine kinase"/>
    <property type="match status" value="1"/>
</dbReference>
<dbReference type="CDD" id="cd16917">
    <property type="entry name" value="HATPase_UhpB-NarQ-NarX-like"/>
    <property type="match status" value="1"/>
</dbReference>
<keyword evidence="4" id="KW-0812">Transmembrane</keyword>